<gene>
    <name evidence="1" type="ORF">HPB49_016685</name>
</gene>
<evidence type="ECO:0000313" key="1">
    <source>
        <dbReference type="EMBL" id="KAH7954222.1"/>
    </source>
</evidence>
<keyword evidence="2" id="KW-1185">Reference proteome</keyword>
<sequence>MTERLQKGGASKEVQGSPPLRPDRSTSLTDLRSGEILASRTAAATGADAALSREQRRSLQGVGGEIRKKTMPAAIIQKPNSCNENANYDLLRRTDATTSLLGSVHSSPGKTCLLTNFTVLLVAAIAVALMIGVVAWKNGRRAYGKLTVPIDARGPLSRVRRCRDESCHRIEALLKDALDDKVQPCDDFHAYVCGSWSHTHPGKTVAEVVASEFLSHVIRHARKNARIPPKHAATNQTAVEKAATHLVACDNIVANSDDQSADVKRVLAEGGIAWGFAMENGSTSDVLKAMFYMSQVVKIPVLLDVSVEPGLDRRVAIRRPVNTEVLLGETKSRLNDTVAEKYDDYVRAVYDSFLTSENSSGFEEQTRNLARLEFALVSSLSFPTAGSKEYEDSAWYTGTASVHQISRAIPKDRWLKAFKVFLSIPEERNTPVVVHAGSYFQRLFALYEKLGEADFNQLYAWLCIQALVPFTSGRIVLAQHMASRTTVLQRHRWQCFQNAERVFHYA</sequence>
<name>A0ACB8CYD0_DERSI</name>
<organism evidence="1 2">
    <name type="scientific">Dermacentor silvarum</name>
    <name type="common">Tick</name>
    <dbReference type="NCBI Taxonomy" id="543639"/>
    <lineage>
        <taxon>Eukaryota</taxon>
        <taxon>Metazoa</taxon>
        <taxon>Ecdysozoa</taxon>
        <taxon>Arthropoda</taxon>
        <taxon>Chelicerata</taxon>
        <taxon>Arachnida</taxon>
        <taxon>Acari</taxon>
        <taxon>Parasitiformes</taxon>
        <taxon>Ixodida</taxon>
        <taxon>Ixodoidea</taxon>
        <taxon>Ixodidae</taxon>
        <taxon>Rhipicephalinae</taxon>
        <taxon>Dermacentor</taxon>
    </lineage>
</organism>
<dbReference type="EMBL" id="CM023473">
    <property type="protein sequence ID" value="KAH7954222.1"/>
    <property type="molecule type" value="Genomic_DNA"/>
</dbReference>
<dbReference type="Proteomes" id="UP000821865">
    <property type="component" value="Chromosome 4"/>
</dbReference>
<protein>
    <submittedName>
        <fullName evidence="1">Uncharacterized protein</fullName>
    </submittedName>
</protein>
<proteinExistence type="predicted"/>
<reference evidence="1" key="1">
    <citation type="submission" date="2020-05" db="EMBL/GenBank/DDBJ databases">
        <title>Large-scale comparative analyses of tick genomes elucidate their genetic diversity and vector capacities.</title>
        <authorList>
            <person name="Jia N."/>
            <person name="Wang J."/>
            <person name="Shi W."/>
            <person name="Du L."/>
            <person name="Sun Y."/>
            <person name="Zhan W."/>
            <person name="Jiang J."/>
            <person name="Wang Q."/>
            <person name="Zhang B."/>
            <person name="Ji P."/>
            <person name="Sakyi L.B."/>
            <person name="Cui X."/>
            <person name="Yuan T."/>
            <person name="Jiang B."/>
            <person name="Yang W."/>
            <person name="Lam T.T.-Y."/>
            <person name="Chang Q."/>
            <person name="Ding S."/>
            <person name="Wang X."/>
            <person name="Zhu J."/>
            <person name="Ruan X."/>
            <person name="Zhao L."/>
            <person name="Wei J."/>
            <person name="Que T."/>
            <person name="Du C."/>
            <person name="Cheng J."/>
            <person name="Dai P."/>
            <person name="Han X."/>
            <person name="Huang E."/>
            <person name="Gao Y."/>
            <person name="Liu J."/>
            <person name="Shao H."/>
            <person name="Ye R."/>
            <person name="Li L."/>
            <person name="Wei W."/>
            <person name="Wang X."/>
            <person name="Wang C."/>
            <person name="Yang T."/>
            <person name="Huo Q."/>
            <person name="Li W."/>
            <person name="Guo W."/>
            <person name="Chen H."/>
            <person name="Zhou L."/>
            <person name="Ni X."/>
            <person name="Tian J."/>
            <person name="Zhou Y."/>
            <person name="Sheng Y."/>
            <person name="Liu T."/>
            <person name="Pan Y."/>
            <person name="Xia L."/>
            <person name="Li J."/>
            <person name="Zhao F."/>
            <person name="Cao W."/>
        </authorList>
    </citation>
    <scope>NUCLEOTIDE SEQUENCE</scope>
    <source>
        <strain evidence="1">Dsil-2018</strain>
    </source>
</reference>
<comment type="caution">
    <text evidence="1">The sequence shown here is derived from an EMBL/GenBank/DDBJ whole genome shotgun (WGS) entry which is preliminary data.</text>
</comment>
<evidence type="ECO:0000313" key="2">
    <source>
        <dbReference type="Proteomes" id="UP000821865"/>
    </source>
</evidence>
<accession>A0ACB8CYD0</accession>